<feature type="domain" description="Manganese/iron superoxide dismutase C-terminal" evidence="6">
    <location>
        <begin position="129"/>
        <end position="233"/>
    </location>
</feature>
<feature type="domain" description="Manganese/iron superoxide dismutase N-terminal" evidence="5">
    <location>
        <begin position="39"/>
        <end position="121"/>
    </location>
</feature>
<dbReference type="InterPro" id="IPR001189">
    <property type="entry name" value="Mn/Fe_SOD"/>
</dbReference>
<dbReference type="InterPro" id="IPR036324">
    <property type="entry name" value="Mn/Fe_SOD_N_sf"/>
</dbReference>
<comment type="similarity">
    <text evidence="1">Belongs to the iron/manganese superoxide dismutase family.</text>
</comment>
<dbReference type="InterPro" id="IPR019833">
    <property type="entry name" value="Mn/Fe_SOD_BS"/>
</dbReference>
<dbReference type="Pfam" id="PF00081">
    <property type="entry name" value="Sod_Fe_N"/>
    <property type="match status" value="1"/>
</dbReference>
<dbReference type="GO" id="GO:0046872">
    <property type="term" value="F:metal ion binding"/>
    <property type="evidence" value="ECO:0007669"/>
    <property type="project" value="UniProtKB-KW"/>
</dbReference>
<evidence type="ECO:0000256" key="4">
    <source>
        <dbReference type="ARBA" id="ARBA00023002"/>
    </source>
</evidence>
<dbReference type="FunFam" id="3.55.40.20:FF:000004">
    <property type="entry name" value="Superoxide dismutase [Fe]"/>
    <property type="match status" value="1"/>
</dbReference>
<comment type="caution">
    <text evidence="7">The sequence shown here is derived from an EMBL/GenBank/DDBJ whole genome shotgun (WGS) entry which is preliminary data.</text>
</comment>
<evidence type="ECO:0000256" key="3">
    <source>
        <dbReference type="ARBA" id="ARBA00022723"/>
    </source>
</evidence>
<dbReference type="GO" id="GO:0004784">
    <property type="term" value="F:superoxide dismutase activity"/>
    <property type="evidence" value="ECO:0007669"/>
    <property type="project" value="UniProtKB-EC"/>
</dbReference>
<dbReference type="GO" id="GO:0005737">
    <property type="term" value="C:cytoplasm"/>
    <property type="evidence" value="ECO:0007669"/>
    <property type="project" value="TreeGrafter"/>
</dbReference>
<dbReference type="Pfam" id="PF02777">
    <property type="entry name" value="Sod_Fe_C"/>
    <property type="match status" value="1"/>
</dbReference>
<dbReference type="PRINTS" id="PR01703">
    <property type="entry name" value="MNSODISMTASE"/>
</dbReference>
<protein>
    <recommendedName>
        <fullName evidence="2">superoxide dismutase</fullName>
        <ecNumber evidence="2">1.15.1.1</ecNumber>
    </recommendedName>
</protein>
<dbReference type="InterPro" id="IPR019832">
    <property type="entry name" value="Mn/Fe_SOD_C"/>
</dbReference>
<dbReference type="Proteomes" id="UP000431264">
    <property type="component" value="Unassembled WGS sequence"/>
</dbReference>
<dbReference type="InterPro" id="IPR036314">
    <property type="entry name" value="SOD_C_sf"/>
</dbReference>
<keyword evidence="3" id="KW-0479">Metal-binding</keyword>
<dbReference type="PANTHER" id="PTHR43595">
    <property type="entry name" value="37S RIBOSOMAL PROTEIN S26, MITOCHONDRIAL"/>
    <property type="match status" value="1"/>
</dbReference>
<evidence type="ECO:0000256" key="1">
    <source>
        <dbReference type="ARBA" id="ARBA00008714"/>
    </source>
</evidence>
<sequence length="278" mass="31487">MFSCKDKSNLVEVQLPEPEATVSVSFGNPNEVKAKGKSFQMMPLTYAYDALKPAIDGRTMQLHYSKHYLGYTSILNKQVDGNKQWEGKTIEEILSKVGPDEIILKNNAGGYYNHSLFFEILKPKGAKSPSGEILEAINANYSSFTNFKTKFLAEGNNHFGSGWVWLIVTKNKELKIVTTSNQDNPLMNDAKSKGTPILGIDLWEHAYYLQYQNNRKEYLETIFDNINWTVVSKKYSEALENQMKQPVFVTPVKNENSVNTAVIVTEPKKIEPAKETKE</sequence>
<dbReference type="InterPro" id="IPR019831">
    <property type="entry name" value="Mn/Fe_SOD_N"/>
</dbReference>
<evidence type="ECO:0000256" key="2">
    <source>
        <dbReference type="ARBA" id="ARBA00012682"/>
    </source>
</evidence>
<organism evidence="7 8">
    <name type="scientific">Flavobacterium profundi</name>
    <dbReference type="NCBI Taxonomy" id="1774945"/>
    <lineage>
        <taxon>Bacteria</taxon>
        <taxon>Pseudomonadati</taxon>
        <taxon>Bacteroidota</taxon>
        <taxon>Flavobacteriia</taxon>
        <taxon>Flavobacteriales</taxon>
        <taxon>Flavobacteriaceae</taxon>
        <taxon>Flavobacterium</taxon>
    </lineage>
</organism>
<keyword evidence="8" id="KW-1185">Reference proteome</keyword>
<dbReference type="PANTHER" id="PTHR43595:SF2">
    <property type="entry name" value="SMALL RIBOSOMAL SUBUNIT PROTEIN MS42"/>
    <property type="match status" value="1"/>
</dbReference>
<evidence type="ECO:0000259" key="5">
    <source>
        <dbReference type="Pfam" id="PF00081"/>
    </source>
</evidence>
<dbReference type="AlphaFoldDB" id="A0A6I4IVP3"/>
<evidence type="ECO:0000313" key="8">
    <source>
        <dbReference type="Proteomes" id="UP000431264"/>
    </source>
</evidence>
<dbReference type="SUPFAM" id="SSF46609">
    <property type="entry name" value="Fe,Mn superoxide dismutase (SOD), N-terminal domain"/>
    <property type="match status" value="1"/>
</dbReference>
<dbReference type="Gene3D" id="1.10.287.990">
    <property type="entry name" value="Fe,Mn superoxide dismutase (SOD) domain"/>
    <property type="match status" value="1"/>
</dbReference>
<keyword evidence="4" id="KW-0560">Oxidoreductase</keyword>
<dbReference type="SUPFAM" id="SSF54719">
    <property type="entry name" value="Fe,Mn superoxide dismutase (SOD), C-terminal domain"/>
    <property type="match status" value="1"/>
</dbReference>
<evidence type="ECO:0000313" key="7">
    <source>
        <dbReference type="EMBL" id="MVO10900.1"/>
    </source>
</evidence>
<gene>
    <name evidence="7" type="ORF">GOQ30_17145</name>
</gene>
<reference evidence="8" key="1">
    <citation type="submission" date="2019-05" db="EMBL/GenBank/DDBJ databases">
        <title>Flavobacterium profundi sp. nov., isolated from a deep-sea seamount.</title>
        <authorList>
            <person name="Zhang D.-C."/>
        </authorList>
    </citation>
    <scope>NUCLEOTIDE SEQUENCE [LARGE SCALE GENOMIC DNA]</scope>
    <source>
        <strain evidence="8">TP390</strain>
    </source>
</reference>
<dbReference type="EMBL" id="WQLW01000017">
    <property type="protein sequence ID" value="MVO10900.1"/>
    <property type="molecule type" value="Genomic_DNA"/>
</dbReference>
<dbReference type="PROSITE" id="PS00088">
    <property type="entry name" value="SOD_MN"/>
    <property type="match status" value="1"/>
</dbReference>
<accession>A0A6I4IVP3</accession>
<dbReference type="Gene3D" id="3.55.40.20">
    <property type="entry name" value="Iron/manganese superoxide dismutase, C-terminal domain"/>
    <property type="match status" value="1"/>
</dbReference>
<name>A0A6I4IVP3_9FLAO</name>
<evidence type="ECO:0000259" key="6">
    <source>
        <dbReference type="Pfam" id="PF02777"/>
    </source>
</evidence>
<dbReference type="EC" id="1.15.1.1" evidence="2"/>
<proteinExistence type="inferred from homology"/>